<feature type="compositionally biased region" description="Basic residues" evidence="1">
    <location>
        <begin position="129"/>
        <end position="145"/>
    </location>
</feature>
<dbReference type="AlphaFoldDB" id="S0DVF9"/>
<dbReference type="HOGENOM" id="CLU_811457_0_0_1"/>
<sequence length="342" mass="37045">MESEAALGTLPATSIGEIESLDLQDQSSNDVVRSFGVENGNALHISIDDHPITLPLFSPEEIFTSPSAYSREETIDCLQQGIGQFWADDLAAQQTNAGTNMQNPPQEQNPPHAPSATPEVKPIPQAKARGVKRARARKTSHRAAKRPTEVKPEEPNKAKRPRYVRIAPKPSVPYQPQALPAVRGSGQQYNRQLQLAPLGTIPEGPSPMLPQQHAPVGINAGNIPSPHNGNMPRSSSLPPQQQVWMGTNPRDIPLPHNGNITWPTPMPPPQQLANGMTMGSMGYHQPEGNGIPVMYAPPSFSVGHIQPRVNGNATMHQYDGPMVNAPSSFMVKYQQEGLGDIV</sequence>
<feature type="region of interest" description="Disordered" evidence="1">
    <location>
        <begin position="96"/>
        <end position="157"/>
    </location>
</feature>
<evidence type="ECO:0000313" key="2">
    <source>
        <dbReference type="EMBL" id="CCT66466.1"/>
    </source>
</evidence>
<gene>
    <name evidence="2" type="ORF">FFUJ_03500</name>
</gene>
<protein>
    <submittedName>
        <fullName evidence="2">Uncharacterized protein</fullName>
    </submittedName>
</protein>
<organism evidence="2 3">
    <name type="scientific">Gibberella fujikuroi (strain CBS 195.34 / IMI 58289 / NRRL A-6831)</name>
    <name type="common">Bakanae and foot rot disease fungus</name>
    <name type="synonym">Fusarium fujikuroi</name>
    <dbReference type="NCBI Taxonomy" id="1279085"/>
    <lineage>
        <taxon>Eukaryota</taxon>
        <taxon>Fungi</taxon>
        <taxon>Dikarya</taxon>
        <taxon>Ascomycota</taxon>
        <taxon>Pezizomycotina</taxon>
        <taxon>Sordariomycetes</taxon>
        <taxon>Hypocreomycetidae</taxon>
        <taxon>Hypocreales</taxon>
        <taxon>Nectriaceae</taxon>
        <taxon>Fusarium</taxon>
        <taxon>Fusarium fujikuroi species complex</taxon>
    </lineage>
</organism>
<dbReference type="EMBL" id="HF679025">
    <property type="protein sequence ID" value="CCT66466.1"/>
    <property type="molecule type" value="Genomic_DNA"/>
</dbReference>
<dbReference type="Proteomes" id="UP000016800">
    <property type="component" value="Chromosome III"/>
</dbReference>
<reference evidence="3" key="1">
    <citation type="journal article" date="2013" name="PLoS Pathog.">
        <title>Deciphering the cryptic genome: genome-wide analyses of the rice pathogen Fusarium fujikuroi reveal complex regulation of secondary metabolism and novel metabolites.</title>
        <authorList>
            <person name="Wiemann P."/>
            <person name="Sieber C.M."/>
            <person name="von Bargen K.W."/>
            <person name="Studt L."/>
            <person name="Niehaus E.M."/>
            <person name="Espino J.J."/>
            <person name="Huss K."/>
            <person name="Michielse C.B."/>
            <person name="Albermann S."/>
            <person name="Wagner D."/>
            <person name="Bergner S.V."/>
            <person name="Connolly L.R."/>
            <person name="Fischer A."/>
            <person name="Reuter G."/>
            <person name="Kleigrewe K."/>
            <person name="Bald T."/>
            <person name="Wingfield B.D."/>
            <person name="Ophir R."/>
            <person name="Freeman S."/>
            <person name="Hippler M."/>
            <person name="Smith K.M."/>
            <person name="Brown D.W."/>
            <person name="Proctor R.H."/>
            <person name="Munsterkotter M."/>
            <person name="Freitag M."/>
            <person name="Humpf H.U."/>
            <person name="Guldener U."/>
            <person name="Tudzynski B."/>
        </authorList>
    </citation>
    <scope>NUCLEOTIDE SEQUENCE [LARGE SCALE GENOMIC DNA]</scope>
    <source>
        <strain evidence="3">CBS 195.34 / IMI 58289 / NRRL A-6831</strain>
    </source>
</reference>
<evidence type="ECO:0000313" key="3">
    <source>
        <dbReference type="Proteomes" id="UP000016800"/>
    </source>
</evidence>
<name>S0DVF9_GIBF5</name>
<dbReference type="GeneID" id="35396982"/>
<dbReference type="VEuPathDB" id="FungiDB:FFUJ_03500"/>
<accession>S0DVF9</accession>
<dbReference type="RefSeq" id="XP_023428547.1">
    <property type="nucleotide sequence ID" value="XM_023575355.1"/>
</dbReference>
<keyword evidence="3" id="KW-1185">Reference proteome</keyword>
<evidence type="ECO:0000256" key="1">
    <source>
        <dbReference type="SAM" id="MobiDB-lite"/>
    </source>
</evidence>
<feature type="compositionally biased region" description="Basic and acidic residues" evidence="1">
    <location>
        <begin position="146"/>
        <end position="157"/>
    </location>
</feature>
<proteinExistence type="predicted"/>